<evidence type="ECO:0000259" key="2">
    <source>
        <dbReference type="SMART" id="SM00731"/>
    </source>
</evidence>
<name>A0A1Z5JBL1_FISSO</name>
<gene>
    <name evidence="3" type="ORF">FisN_22Lh067</name>
</gene>
<keyword evidence="4" id="KW-1185">Reference proteome</keyword>
<dbReference type="SMART" id="SM00731">
    <property type="entry name" value="SprT"/>
    <property type="match status" value="1"/>
</dbReference>
<dbReference type="Proteomes" id="UP000198406">
    <property type="component" value="Unassembled WGS sequence"/>
</dbReference>
<dbReference type="InParanoid" id="A0A1Z5JBL1"/>
<dbReference type="Gene3D" id="1.10.30.10">
    <property type="entry name" value="High mobility group box domain"/>
    <property type="match status" value="1"/>
</dbReference>
<feature type="compositionally biased region" description="Low complexity" evidence="1">
    <location>
        <begin position="102"/>
        <end position="123"/>
    </location>
</feature>
<reference evidence="3 4" key="1">
    <citation type="journal article" date="2015" name="Plant Cell">
        <title>Oil accumulation by the oleaginous diatom Fistulifera solaris as revealed by the genome and transcriptome.</title>
        <authorList>
            <person name="Tanaka T."/>
            <person name="Maeda Y."/>
            <person name="Veluchamy A."/>
            <person name="Tanaka M."/>
            <person name="Abida H."/>
            <person name="Marechal E."/>
            <person name="Bowler C."/>
            <person name="Muto M."/>
            <person name="Sunaga Y."/>
            <person name="Tanaka M."/>
            <person name="Yoshino T."/>
            <person name="Taniguchi T."/>
            <person name="Fukuda Y."/>
            <person name="Nemoto M."/>
            <person name="Matsumoto M."/>
            <person name="Wong P.S."/>
            <person name="Aburatani S."/>
            <person name="Fujibuchi W."/>
        </authorList>
    </citation>
    <scope>NUCLEOTIDE SEQUENCE [LARGE SCALE GENOMIC DNA]</scope>
    <source>
        <strain evidence="3 4">JPCC DA0580</strain>
    </source>
</reference>
<feature type="compositionally biased region" description="Acidic residues" evidence="1">
    <location>
        <begin position="385"/>
        <end position="396"/>
    </location>
</feature>
<protein>
    <recommendedName>
        <fullName evidence="2">SprT-like domain-containing protein</fullName>
    </recommendedName>
</protein>
<sequence>MKESMQIFDNDLREDSREWKATKACLISHLPRYRAIWLAYANREEVMEENVAYEADDEMVVCCDKQNCSCKISSFLPQELLEIKVTNQESSDALSESEWDEASQASAAAESSSSSSSEDTESSGASTCVAFDVSFLPSPTGSSPTNDNLSQSRPTKTDVLELLDSTSLSDDCSDKENAFAGNPLNLSQKPEIIVIDSDDELEPVLQPSKYVQGDNAQQGTERRAHHQQSSYDSRCSEIEYESLKKMNKKMGTQRRTRVVVESSDDDSTSSSALKHSITRKSMGKNQFIIDSDNEDEDDIRLDTEDERQANKLLGKIKALSIRKSKENDDTFRKKSLRKMKYDLVDSDDEGADSSSKTSHEETRRDTVRKATETKVRRRKDSFIVDSDEEDQSEDSDVFSYGNDKPSSFGVRHDKDRKLNNRDKMTKSTFRRTREQLAQEFFVQFDKKVFDGKLSADTKVVWSNKLRTTAGLTRLKAQRQGKEIIGRSAVVELSTKVLEDSQRLRATLMHELCHAAQWLEDGVSKPPHGEVFKKWARLATRRMPDIPVTVKHDYEISFKYTWKCVQCNGLLKRHSRSVDVQKHVCGRCRGRLVEVEADGTKKASAPARPPSAYNQFIKDNSANVRRELEKRQTEKVTQAQVLKHCARLWKEQSQS</sequence>
<dbReference type="SUPFAM" id="SSF47095">
    <property type="entry name" value="HMG-box"/>
    <property type="match status" value="1"/>
</dbReference>
<feature type="domain" description="SprT-like" evidence="2">
    <location>
        <begin position="434"/>
        <end position="594"/>
    </location>
</feature>
<dbReference type="GO" id="GO:0005634">
    <property type="term" value="C:nucleus"/>
    <property type="evidence" value="ECO:0007669"/>
    <property type="project" value="TreeGrafter"/>
</dbReference>
<dbReference type="InterPro" id="IPR006640">
    <property type="entry name" value="SprT-like_domain"/>
</dbReference>
<dbReference type="GO" id="GO:0006950">
    <property type="term" value="P:response to stress"/>
    <property type="evidence" value="ECO:0007669"/>
    <property type="project" value="UniProtKB-ARBA"/>
</dbReference>
<evidence type="ECO:0000256" key="1">
    <source>
        <dbReference type="SAM" id="MobiDB-lite"/>
    </source>
</evidence>
<evidence type="ECO:0000313" key="4">
    <source>
        <dbReference type="Proteomes" id="UP000198406"/>
    </source>
</evidence>
<feature type="region of interest" description="Disordered" evidence="1">
    <location>
        <begin position="213"/>
        <end position="233"/>
    </location>
</feature>
<dbReference type="AlphaFoldDB" id="A0A1Z5JBL1"/>
<feature type="compositionally biased region" description="Basic residues" evidence="1">
    <location>
        <begin position="247"/>
        <end position="257"/>
    </location>
</feature>
<feature type="region of interest" description="Disordered" evidence="1">
    <location>
        <begin position="345"/>
        <end position="413"/>
    </location>
</feature>
<dbReference type="PANTHER" id="PTHR23099">
    <property type="entry name" value="TRANSCRIPTIONAL REGULATOR"/>
    <property type="match status" value="1"/>
</dbReference>
<dbReference type="Pfam" id="PF17283">
    <property type="entry name" value="Zn_ribbon_SprT"/>
    <property type="match status" value="1"/>
</dbReference>
<feature type="compositionally biased region" description="Basic and acidic residues" evidence="1">
    <location>
        <begin position="357"/>
        <end position="374"/>
    </location>
</feature>
<accession>A0A1Z5JBL1</accession>
<dbReference type="InterPro" id="IPR035240">
    <property type="entry name" value="SprT_Zn_ribbon"/>
</dbReference>
<dbReference type="OrthoDB" id="20772at2759"/>
<evidence type="ECO:0000313" key="3">
    <source>
        <dbReference type="EMBL" id="GAX11393.1"/>
    </source>
</evidence>
<dbReference type="EMBL" id="BDSP01000041">
    <property type="protein sequence ID" value="GAX11393.1"/>
    <property type="molecule type" value="Genomic_DNA"/>
</dbReference>
<comment type="caution">
    <text evidence="3">The sequence shown here is derived from an EMBL/GenBank/DDBJ whole genome shotgun (WGS) entry which is preliminary data.</text>
</comment>
<feature type="region of interest" description="Disordered" evidence="1">
    <location>
        <begin position="92"/>
        <end position="123"/>
    </location>
</feature>
<dbReference type="PANTHER" id="PTHR23099:SF0">
    <property type="entry name" value="GERM CELL NUCLEAR ACIDIC PROTEIN"/>
    <property type="match status" value="1"/>
</dbReference>
<organism evidence="3 4">
    <name type="scientific">Fistulifera solaris</name>
    <name type="common">Oleaginous diatom</name>
    <dbReference type="NCBI Taxonomy" id="1519565"/>
    <lineage>
        <taxon>Eukaryota</taxon>
        <taxon>Sar</taxon>
        <taxon>Stramenopiles</taxon>
        <taxon>Ochrophyta</taxon>
        <taxon>Bacillariophyta</taxon>
        <taxon>Bacillariophyceae</taxon>
        <taxon>Bacillariophycidae</taxon>
        <taxon>Naviculales</taxon>
        <taxon>Naviculaceae</taxon>
        <taxon>Fistulifera</taxon>
    </lineage>
</organism>
<feature type="region of interest" description="Disordered" evidence="1">
    <location>
        <begin position="247"/>
        <end position="278"/>
    </location>
</feature>
<dbReference type="Pfam" id="PF10263">
    <property type="entry name" value="SprT-like"/>
    <property type="match status" value="1"/>
</dbReference>
<proteinExistence type="predicted"/>
<dbReference type="InterPro" id="IPR036910">
    <property type="entry name" value="HMG_box_dom_sf"/>
</dbReference>